<gene>
    <name evidence="13" type="ORF">F4561_006428</name>
</gene>
<keyword evidence="14" id="KW-1185">Reference proteome</keyword>
<dbReference type="AlphaFoldDB" id="A0A7W7W715"/>
<evidence type="ECO:0000256" key="2">
    <source>
        <dbReference type="ARBA" id="ARBA00012438"/>
    </source>
</evidence>
<evidence type="ECO:0000259" key="12">
    <source>
        <dbReference type="Pfam" id="PF07730"/>
    </source>
</evidence>
<feature type="transmembrane region" description="Helical" evidence="10">
    <location>
        <begin position="43"/>
        <end position="63"/>
    </location>
</feature>
<dbReference type="EMBL" id="JACHJT010000002">
    <property type="protein sequence ID" value="MBB4935534.1"/>
    <property type="molecule type" value="Genomic_DNA"/>
</dbReference>
<feature type="domain" description="Histidine kinase/HSP90-like ATPase" evidence="11">
    <location>
        <begin position="317"/>
        <end position="406"/>
    </location>
</feature>
<evidence type="ECO:0000256" key="3">
    <source>
        <dbReference type="ARBA" id="ARBA00022553"/>
    </source>
</evidence>
<evidence type="ECO:0000313" key="14">
    <source>
        <dbReference type="Proteomes" id="UP000523007"/>
    </source>
</evidence>
<feature type="transmembrane region" description="Helical" evidence="10">
    <location>
        <begin position="16"/>
        <end position="37"/>
    </location>
</feature>
<keyword evidence="3" id="KW-0597">Phosphoprotein</keyword>
<evidence type="ECO:0000256" key="1">
    <source>
        <dbReference type="ARBA" id="ARBA00000085"/>
    </source>
</evidence>
<feature type="domain" description="Signal transduction histidine kinase subgroup 3 dimerisation and phosphoacceptor" evidence="12">
    <location>
        <begin position="194"/>
        <end position="257"/>
    </location>
</feature>
<reference evidence="13 14" key="1">
    <citation type="submission" date="2020-08" db="EMBL/GenBank/DDBJ databases">
        <title>Sequencing the genomes of 1000 actinobacteria strains.</title>
        <authorList>
            <person name="Klenk H.-P."/>
        </authorList>
    </citation>
    <scope>NUCLEOTIDE SEQUENCE [LARGE SCALE GENOMIC DNA]</scope>
    <source>
        <strain evidence="13 14">DSM 102030</strain>
    </source>
</reference>
<dbReference type="EC" id="2.7.13.3" evidence="2"/>
<dbReference type="GO" id="GO:0005524">
    <property type="term" value="F:ATP binding"/>
    <property type="evidence" value="ECO:0007669"/>
    <property type="project" value="UniProtKB-KW"/>
</dbReference>
<keyword evidence="6 13" id="KW-0418">Kinase</keyword>
<name>A0A7W7W715_9ACTN</name>
<keyword evidence="10" id="KW-1133">Transmembrane helix</keyword>
<dbReference type="InterPro" id="IPR011712">
    <property type="entry name" value="Sig_transdc_His_kin_sub3_dim/P"/>
</dbReference>
<dbReference type="Pfam" id="PF02518">
    <property type="entry name" value="HATPase_c"/>
    <property type="match status" value="1"/>
</dbReference>
<dbReference type="Gene3D" id="1.20.5.1930">
    <property type="match status" value="1"/>
</dbReference>
<dbReference type="Proteomes" id="UP000523007">
    <property type="component" value="Unassembled WGS sequence"/>
</dbReference>
<evidence type="ECO:0000256" key="7">
    <source>
        <dbReference type="ARBA" id="ARBA00022840"/>
    </source>
</evidence>
<dbReference type="GO" id="GO:0016020">
    <property type="term" value="C:membrane"/>
    <property type="evidence" value="ECO:0007669"/>
    <property type="project" value="InterPro"/>
</dbReference>
<dbReference type="InterPro" id="IPR036890">
    <property type="entry name" value="HATPase_C_sf"/>
</dbReference>
<evidence type="ECO:0000256" key="6">
    <source>
        <dbReference type="ARBA" id="ARBA00022777"/>
    </source>
</evidence>
<accession>A0A7W7W715</accession>
<evidence type="ECO:0000256" key="5">
    <source>
        <dbReference type="ARBA" id="ARBA00022741"/>
    </source>
</evidence>
<evidence type="ECO:0000256" key="10">
    <source>
        <dbReference type="SAM" id="Phobius"/>
    </source>
</evidence>
<keyword evidence="10" id="KW-0472">Membrane</keyword>
<dbReference type="SUPFAM" id="SSF55874">
    <property type="entry name" value="ATPase domain of HSP90 chaperone/DNA topoisomerase II/histidine kinase"/>
    <property type="match status" value="1"/>
</dbReference>
<proteinExistence type="predicted"/>
<comment type="caution">
    <text evidence="13">The sequence shown here is derived from an EMBL/GenBank/DDBJ whole genome shotgun (WGS) entry which is preliminary data.</text>
</comment>
<protein>
    <recommendedName>
        <fullName evidence="2">histidine kinase</fullName>
        <ecNumber evidence="2">2.7.13.3</ecNumber>
    </recommendedName>
</protein>
<organism evidence="13 14">
    <name type="scientific">Lipingzhangella halophila</name>
    <dbReference type="NCBI Taxonomy" id="1783352"/>
    <lineage>
        <taxon>Bacteria</taxon>
        <taxon>Bacillati</taxon>
        <taxon>Actinomycetota</taxon>
        <taxon>Actinomycetes</taxon>
        <taxon>Streptosporangiales</taxon>
        <taxon>Nocardiopsidaceae</taxon>
        <taxon>Lipingzhangella</taxon>
    </lineage>
</organism>
<feature type="region of interest" description="Disordered" evidence="9">
    <location>
        <begin position="264"/>
        <end position="283"/>
    </location>
</feature>
<evidence type="ECO:0000256" key="8">
    <source>
        <dbReference type="ARBA" id="ARBA00023012"/>
    </source>
</evidence>
<keyword evidence="8" id="KW-0902">Two-component regulatory system</keyword>
<evidence type="ECO:0000259" key="11">
    <source>
        <dbReference type="Pfam" id="PF02518"/>
    </source>
</evidence>
<feature type="transmembrane region" description="Helical" evidence="10">
    <location>
        <begin position="70"/>
        <end position="92"/>
    </location>
</feature>
<dbReference type="InterPro" id="IPR050482">
    <property type="entry name" value="Sensor_HK_TwoCompSys"/>
</dbReference>
<comment type="catalytic activity">
    <reaction evidence="1">
        <text>ATP + protein L-histidine = ADP + protein N-phospho-L-histidine.</text>
        <dbReference type="EC" id="2.7.13.3"/>
    </reaction>
</comment>
<dbReference type="PANTHER" id="PTHR24421:SF10">
    <property type="entry name" value="NITRATE_NITRITE SENSOR PROTEIN NARQ"/>
    <property type="match status" value="1"/>
</dbReference>
<evidence type="ECO:0000313" key="13">
    <source>
        <dbReference type="EMBL" id="MBB4935534.1"/>
    </source>
</evidence>
<dbReference type="GO" id="GO:0000155">
    <property type="term" value="F:phosphorelay sensor kinase activity"/>
    <property type="evidence" value="ECO:0007669"/>
    <property type="project" value="InterPro"/>
</dbReference>
<dbReference type="PANTHER" id="PTHR24421">
    <property type="entry name" value="NITRATE/NITRITE SENSOR PROTEIN NARX-RELATED"/>
    <property type="match status" value="1"/>
</dbReference>
<evidence type="ECO:0000256" key="4">
    <source>
        <dbReference type="ARBA" id="ARBA00022679"/>
    </source>
</evidence>
<dbReference type="InterPro" id="IPR003594">
    <property type="entry name" value="HATPase_dom"/>
</dbReference>
<keyword evidence="7" id="KW-0067">ATP-binding</keyword>
<sequence length="417" mass="43843">MWSRQRWFIADTRGEAAMLVLVAVAFIALDLPVGLVGPPTTGAAGPYAGIALQVCVDVSVLLLARAPRMVALFALAAALLMLGSDLFAPGLLVPADPIVLATVPSATPFIAYALTKYADRRQALAIVGALTLLAAQPWAPSWSTTPFGVLNTAVPALLALYLRARAELLSSLRDRAERAEREQHLRAQQARADERRRLATEMHDAVTHEVSMIVLQAGALRVTTTDPESRAAAETIRTSGTRAIEELRDIIGLLRDDPTAQLRHRLDTTGDSGHGAGDRRPDPATLVAESRAAGHPVDLVVDGDPAPVSPVVARTGYRVVQEALTNARKHAPGGGTTVDLRYRDDGMLIEVRNAAATRAPDPDLAGSGSGSGLDGLRQRVELVGGALRAAAAADGGYQVSAILPAQPPTADPDGQET</sequence>
<evidence type="ECO:0000256" key="9">
    <source>
        <dbReference type="SAM" id="MobiDB-lite"/>
    </source>
</evidence>
<keyword evidence="4" id="KW-0808">Transferase</keyword>
<dbReference type="RefSeq" id="WP_184585235.1">
    <property type="nucleotide sequence ID" value="NZ_JACHJT010000002.1"/>
</dbReference>
<dbReference type="Gene3D" id="3.30.565.10">
    <property type="entry name" value="Histidine kinase-like ATPase, C-terminal domain"/>
    <property type="match status" value="1"/>
</dbReference>
<keyword evidence="5" id="KW-0547">Nucleotide-binding</keyword>
<keyword evidence="10" id="KW-0812">Transmembrane</keyword>
<dbReference type="Pfam" id="PF07730">
    <property type="entry name" value="HisKA_3"/>
    <property type="match status" value="1"/>
</dbReference>
<dbReference type="GO" id="GO:0046983">
    <property type="term" value="F:protein dimerization activity"/>
    <property type="evidence" value="ECO:0007669"/>
    <property type="project" value="InterPro"/>
</dbReference>